<gene>
    <name evidence="3" type="ORF">P0Y65_14665</name>
</gene>
<organism evidence="3 4">
    <name type="scientific">Candidatus Devosia phytovorans</name>
    <dbReference type="NCBI Taxonomy" id="3121372"/>
    <lineage>
        <taxon>Bacteria</taxon>
        <taxon>Pseudomonadati</taxon>
        <taxon>Pseudomonadota</taxon>
        <taxon>Alphaproteobacteria</taxon>
        <taxon>Hyphomicrobiales</taxon>
        <taxon>Devosiaceae</taxon>
        <taxon>Devosia</taxon>
    </lineage>
</organism>
<evidence type="ECO:0000313" key="3">
    <source>
        <dbReference type="EMBL" id="WEK03430.1"/>
    </source>
</evidence>
<feature type="signal peptide" evidence="2">
    <location>
        <begin position="1"/>
        <end position="20"/>
    </location>
</feature>
<sequence>MARLSLALSLCALMASPALADDAADFTDALGQAATGVIIAEAYMAACEAHYPETGPARRDALAGWAHRVDVAGYHRLLEAAMARLPDLEAEMEDNRQRAQALVDEDVAKDGATCGDLRSALSDNAMFDIEQPIRYLLRNAEDFGIVVAEAEVGVTSDEIEVVPLVMLSAQLASKMDEIGSKAGAQEDRDLREAREDHAEAWLAQRPAIVIFGRVTDEDSLREWRGDQQSAFLATCQSFADDDHEARMAQDIGEDRIIVGGIRWLRDDREGGVVSLDDCRIFVHDPAEAELASLDDEAAGLMLRPPEYGEAFAGPEQGIPMGDIDRVLYDAEFNNRMDGFGNGYTQRDEDIYVLLRDGTAYRHEWNFAFTDLDVDLSRLREPDRWFTWRDDGGTVTLTQTGGLDTGSEIDISNARLLMPAPAGLMLDQTYYYLNVGMGGSRSDRDYAFSGDGQLHYSRSGFVAGNFGTSYIIVAGDTNDEDTRAGYRLDGYTLLIDGPDGEERHFLALIEGQDPHRPEEIIIDGQVHWLREDD</sequence>
<evidence type="ECO:0000313" key="4">
    <source>
        <dbReference type="Proteomes" id="UP001217476"/>
    </source>
</evidence>
<keyword evidence="2" id="KW-0732">Signal</keyword>
<name>A0AAJ5VSP7_9HYPH</name>
<protein>
    <recommendedName>
        <fullName evidence="5">DUF1311 domain-containing protein</fullName>
    </recommendedName>
</protein>
<dbReference type="EMBL" id="CP119312">
    <property type="protein sequence ID" value="WEK03430.1"/>
    <property type="molecule type" value="Genomic_DNA"/>
</dbReference>
<accession>A0AAJ5VSP7</accession>
<feature type="coiled-coil region" evidence="1">
    <location>
        <begin position="78"/>
        <end position="105"/>
    </location>
</feature>
<evidence type="ECO:0000256" key="1">
    <source>
        <dbReference type="SAM" id="Coils"/>
    </source>
</evidence>
<dbReference type="Proteomes" id="UP001217476">
    <property type="component" value="Chromosome"/>
</dbReference>
<proteinExistence type="predicted"/>
<keyword evidence="1" id="KW-0175">Coiled coil</keyword>
<dbReference type="AlphaFoldDB" id="A0AAJ5VSP7"/>
<reference evidence="3" key="1">
    <citation type="submission" date="2023-03" db="EMBL/GenBank/DDBJ databases">
        <title>Andean soil-derived lignocellulolytic bacterial consortium as a source of novel taxa and putative plastic-active enzymes.</title>
        <authorList>
            <person name="Diaz-Garcia L."/>
            <person name="Chuvochina M."/>
            <person name="Feuerriegel G."/>
            <person name="Bunk B."/>
            <person name="Sproer C."/>
            <person name="Streit W.R."/>
            <person name="Rodriguez L.M."/>
            <person name="Overmann J."/>
            <person name="Jimenez D.J."/>
        </authorList>
    </citation>
    <scope>NUCLEOTIDE SEQUENCE</scope>
    <source>
        <strain evidence="3">MAG 4196</strain>
    </source>
</reference>
<evidence type="ECO:0000256" key="2">
    <source>
        <dbReference type="SAM" id="SignalP"/>
    </source>
</evidence>
<feature type="chain" id="PRO_5042566946" description="DUF1311 domain-containing protein" evidence="2">
    <location>
        <begin position="21"/>
        <end position="532"/>
    </location>
</feature>
<evidence type="ECO:0008006" key="5">
    <source>
        <dbReference type="Google" id="ProtNLM"/>
    </source>
</evidence>